<protein>
    <submittedName>
        <fullName evidence="2">Uncharacterized protein</fullName>
    </submittedName>
</protein>
<name>A0AAV6JP25_9ERIC</name>
<evidence type="ECO:0000313" key="3">
    <source>
        <dbReference type="Proteomes" id="UP000823749"/>
    </source>
</evidence>
<dbReference type="AlphaFoldDB" id="A0AAV6JP25"/>
<dbReference type="EMBL" id="JACTNZ010000006">
    <property type="protein sequence ID" value="KAG5542951.1"/>
    <property type="molecule type" value="Genomic_DNA"/>
</dbReference>
<keyword evidence="3" id="KW-1185">Reference proteome</keyword>
<organism evidence="2 3">
    <name type="scientific">Rhododendron griersonianum</name>
    <dbReference type="NCBI Taxonomy" id="479676"/>
    <lineage>
        <taxon>Eukaryota</taxon>
        <taxon>Viridiplantae</taxon>
        <taxon>Streptophyta</taxon>
        <taxon>Embryophyta</taxon>
        <taxon>Tracheophyta</taxon>
        <taxon>Spermatophyta</taxon>
        <taxon>Magnoliopsida</taxon>
        <taxon>eudicotyledons</taxon>
        <taxon>Gunneridae</taxon>
        <taxon>Pentapetalae</taxon>
        <taxon>asterids</taxon>
        <taxon>Ericales</taxon>
        <taxon>Ericaceae</taxon>
        <taxon>Ericoideae</taxon>
        <taxon>Rhodoreae</taxon>
        <taxon>Rhododendron</taxon>
    </lineage>
</organism>
<gene>
    <name evidence="2" type="ORF">RHGRI_015892</name>
</gene>
<feature type="region of interest" description="Disordered" evidence="1">
    <location>
        <begin position="75"/>
        <end position="111"/>
    </location>
</feature>
<proteinExistence type="predicted"/>
<sequence>MFLQNIFVGLRRGPRTASKYQVAAVLPADARPLAIANLNAHCEGSVSLNPNTTFLWFAIDPNTVTLIASVAPPVKMPSEGSEKSVEAEREGIHPKLKKSIEQRGRASIQNS</sequence>
<comment type="caution">
    <text evidence="2">The sequence shown here is derived from an EMBL/GenBank/DDBJ whole genome shotgun (WGS) entry which is preliminary data.</text>
</comment>
<feature type="compositionally biased region" description="Basic and acidic residues" evidence="1">
    <location>
        <begin position="80"/>
        <end position="104"/>
    </location>
</feature>
<dbReference type="Proteomes" id="UP000823749">
    <property type="component" value="Chromosome 6"/>
</dbReference>
<reference evidence="2 3" key="1">
    <citation type="submission" date="2020-08" db="EMBL/GenBank/DDBJ databases">
        <title>Plant Genome Project.</title>
        <authorList>
            <person name="Zhang R.-G."/>
        </authorList>
    </citation>
    <scope>NUCLEOTIDE SEQUENCE [LARGE SCALE GENOMIC DNA]</scope>
    <source>
        <strain evidence="2">WSP0</strain>
        <tissue evidence="2">Leaf</tissue>
    </source>
</reference>
<evidence type="ECO:0000256" key="1">
    <source>
        <dbReference type="SAM" id="MobiDB-lite"/>
    </source>
</evidence>
<accession>A0AAV6JP25</accession>
<evidence type="ECO:0000313" key="2">
    <source>
        <dbReference type="EMBL" id="KAG5542951.1"/>
    </source>
</evidence>